<feature type="non-terminal residue" evidence="1">
    <location>
        <position position="1"/>
    </location>
</feature>
<dbReference type="InterPro" id="IPR036280">
    <property type="entry name" value="Multihaem_cyt_sf"/>
</dbReference>
<reference evidence="1" key="1">
    <citation type="journal article" date="2014" name="Front. Microbiol.">
        <title>High frequency of phylogenetically diverse reductive dehalogenase-homologous genes in deep subseafloor sedimentary metagenomes.</title>
        <authorList>
            <person name="Kawai M."/>
            <person name="Futagami T."/>
            <person name="Toyoda A."/>
            <person name="Takaki Y."/>
            <person name="Nishi S."/>
            <person name="Hori S."/>
            <person name="Arai W."/>
            <person name="Tsubouchi T."/>
            <person name="Morono Y."/>
            <person name="Uchiyama I."/>
            <person name="Ito T."/>
            <person name="Fujiyama A."/>
            <person name="Inagaki F."/>
            <person name="Takami H."/>
        </authorList>
    </citation>
    <scope>NUCLEOTIDE SEQUENCE</scope>
    <source>
        <strain evidence="1">Expedition CK06-06</strain>
    </source>
</reference>
<comment type="caution">
    <text evidence="1">The sequence shown here is derived from an EMBL/GenBank/DDBJ whole genome shotgun (WGS) entry which is preliminary data.</text>
</comment>
<name>X0U4D4_9ZZZZ</name>
<sequence length="100" mass="10923">SLAPKTGPDPMHGKVVCAACHASSDLGADLRAILPRCVACHAPEYADYAGAWVSIILHEAHRAREATEGAEEREAIERIERLAPHNFQFAHQWLSAIRGE</sequence>
<proteinExistence type="predicted"/>
<dbReference type="SUPFAM" id="SSF48695">
    <property type="entry name" value="Multiheme cytochromes"/>
    <property type="match status" value="1"/>
</dbReference>
<gene>
    <name evidence="1" type="ORF">S01H1_39701</name>
</gene>
<dbReference type="AlphaFoldDB" id="X0U4D4"/>
<accession>X0U4D4</accession>
<organism evidence="1">
    <name type="scientific">marine sediment metagenome</name>
    <dbReference type="NCBI Taxonomy" id="412755"/>
    <lineage>
        <taxon>unclassified sequences</taxon>
        <taxon>metagenomes</taxon>
        <taxon>ecological metagenomes</taxon>
    </lineage>
</organism>
<dbReference type="EMBL" id="BARS01025083">
    <property type="protein sequence ID" value="GAG00604.1"/>
    <property type="molecule type" value="Genomic_DNA"/>
</dbReference>
<evidence type="ECO:0000313" key="1">
    <source>
        <dbReference type="EMBL" id="GAG00604.1"/>
    </source>
</evidence>
<protein>
    <submittedName>
        <fullName evidence="1">Uncharacterized protein</fullName>
    </submittedName>
</protein>